<gene>
    <name evidence="1" type="ORF">KUA55_06460</name>
</gene>
<proteinExistence type="predicted"/>
<accession>A0ABS6TBN4</accession>
<dbReference type="EMBL" id="JAHUZB010000002">
    <property type="protein sequence ID" value="MBV7390318.1"/>
    <property type="molecule type" value="Genomic_DNA"/>
</dbReference>
<organism evidence="1 2">
    <name type="scientific">Enterococcus alishanensis</name>
    <dbReference type="NCBI Taxonomy" id="1303817"/>
    <lineage>
        <taxon>Bacteria</taxon>
        <taxon>Bacillati</taxon>
        <taxon>Bacillota</taxon>
        <taxon>Bacilli</taxon>
        <taxon>Lactobacillales</taxon>
        <taxon>Enterococcaceae</taxon>
        <taxon>Enterococcus</taxon>
    </lineage>
</organism>
<name>A0ABS6TBN4_9ENTE</name>
<evidence type="ECO:0000313" key="1">
    <source>
        <dbReference type="EMBL" id="MBV7390318.1"/>
    </source>
</evidence>
<evidence type="ECO:0008006" key="3">
    <source>
        <dbReference type="Google" id="ProtNLM"/>
    </source>
</evidence>
<protein>
    <recommendedName>
        <fullName evidence="3">Helix-turn-helix domain-containing protein</fullName>
    </recommendedName>
</protein>
<sequence length="57" mass="6780">MKRLLVGESVTSLEKEFNIPSNRTIYIWKKWYAAHDLTRLKSSSGRLWKAEKILEKE</sequence>
<evidence type="ECO:0000313" key="2">
    <source>
        <dbReference type="Proteomes" id="UP000774130"/>
    </source>
</evidence>
<dbReference type="Proteomes" id="UP000774130">
    <property type="component" value="Unassembled WGS sequence"/>
</dbReference>
<reference evidence="1 2" key="1">
    <citation type="submission" date="2021-06" db="EMBL/GenBank/DDBJ databases">
        <title>Enterococcus alishanensis sp. nov., a novel lactic acid bacterium isolated from fresh coffee beans.</title>
        <authorList>
            <person name="Chen Y.-S."/>
        </authorList>
    </citation>
    <scope>NUCLEOTIDE SEQUENCE [LARGE SCALE GENOMIC DNA]</scope>
    <source>
        <strain evidence="1 2">ALS3</strain>
    </source>
</reference>
<dbReference type="RefSeq" id="WP_218325361.1">
    <property type="nucleotide sequence ID" value="NZ_JAHUZB010000002.1"/>
</dbReference>
<keyword evidence="2" id="KW-1185">Reference proteome</keyword>
<comment type="caution">
    <text evidence="1">The sequence shown here is derived from an EMBL/GenBank/DDBJ whole genome shotgun (WGS) entry which is preliminary data.</text>
</comment>